<protein>
    <recommendedName>
        <fullName evidence="2">PB1 domain-containing protein</fullName>
    </recommendedName>
</protein>
<dbReference type="OMA" id="TEMAHVE"/>
<sequence>MTSSSSHHHDCASSTSSTPRGSVNGNGNYQHPPPLAPPSQAHVQQQQPHGGPCVRLMCSFGGRILPRPGDQQLRYVGGETRIVSVPRTACYAVLVAALAKLAPALFAPGAPNPTLRYQLPQDDLDALISVSSDDDVDNLMDELDRVHGLAASAIKPPRLRLFLFASSPPDHSSAGAFGSVLSGTGDVTSEQLFVDSINAPAPGSIDRGRSEASSIVSENPSNLDYLLGFDPTSDEPSPRMDPRPKSDMEMAHGEDYALAPRPRTPPFPYVAESAPWPAPPPPYMGQPVYYFPVRPVHYLEAAGQGGGYMPGPVYHIVGGGGNEGPGDLYAPGSVGGVYGLPHSVQPFRPIMYAPPRPSADVYPAEGKPPEGGSNAS</sequence>
<dbReference type="eggNOG" id="ENOG502QVUK">
    <property type="taxonomic scope" value="Eukaryota"/>
</dbReference>
<dbReference type="Proteomes" id="UP000008810">
    <property type="component" value="Chromosome 1"/>
</dbReference>
<dbReference type="CDD" id="cd06410">
    <property type="entry name" value="PB1_UP2"/>
    <property type="match status" value="1"/>
</dbReference>
<dbReference type="STRING" id="15368.I1GTJ5"/>
<reference evidence="3" key="2">
    <citation type="submission" date="2017-06" db="EMBL/GenBank/DDBJ databases">
        <title>WGS assembly of Brachypodium distachyon.</title>
        <authorList>
            <consortium name="The International Brachypodium Initiative"/>
            <person name="Lucas S."/>
            <person name="Harmon-Smith M."/>
            <person name="Lail K."/>
            <person name="Tice H."/>
            <person name="Grimwood J."/>
            <person name="Bruce D."/>
            <person name="Barry K."/>
            <person name="Shu S."/>
            <person name="Lindquist E."/>
            <person name="Wang M."/>
            <person name="Pitluck S."/>
            <person name="Vogel J.P."/>
            <person name="Garvin D.F."/>
            <person name="Mockler T.C."/>
            <person name="Schmutz J."/>
            <person name="Rokhsar D."/>
            <person name="Bevan M.W."/>
        </authorList>
    </citation>
    <scope>NUCLEOTIDE SEQUENCE</scope>
    <source>
        <strain evidence="3">Bd21</strain>
    </source>
</reference>
<dbReference type="EMBL" id="CM000880">
    <property type="protein sequence ID" value="KQK15805.1"/>
    <property type="molecule type" value="Genomic_DNA"/>
</dbReference>
<dbReference type="PANTHER" id="PTHR31066:SF33">
    <property type="entry name" value="OS07G0556300 PROTEIN"/>
    <property type="match status" value="1"/>
</dbReference>
<evidence type="ECO:0000313" key="3">
    <source>
        <dbReference type="EMBL" id="KQK15805.1"/>
    </source>
</evidence>
<feature type="region of interest" description="Disordered" evidence="1">
    <location>
        <begin position="1"/>
        <end position="50"/>
    </location>
</feature>
<reference evidence="4" key="3">
    <citation type="submission" date="2018-08" db="UniProtKB">
        <authorList>
            <consortium name="EnsemblPlants"/>
        </authorList>
    </citation>
    <scope>IDENTIFICATION</scope>
    <source>
        <strain evidence="4">cv. Bd21</strain>
    </source>
</reference>
<gene>
    <name evidence="4" type="primary">LOC100821080</name>
    <name evidence="3" type="ORF">BRADI_1g24970v3</name>
</gene>
<reference evidence="3 4" key="1">
    <citation type="journal article" date="2010" name="Nature">
        <title>Genome sequencing and analysis of the model grass Brachypodium distachyon.</title>
        <authorList>
            <consortium name="International Brachypodium Initiative"/>
        </authorList>
    </citation>
    <scope>NUCLEOTIDE SEQUENCE [LARGE SCALE GENOMIC DNA]</scope>
    <source>
        <strain evidence="3 4">Bd21</strain>
    </source>
</reference>
<dbReference type="SUPFAM" id="SSF54277">
    <property type="entry name" value="CAD &amp; PB1 domains"/>
    <property type="match status" value="1"/>
</dbReference>
<accession>I1GTJ5</accession>
<keyword evidence="5" id="KW-1185">Reference proteome</keyword>
<feature type="compositionally biased region" description="Basic and acidic residues" evidence="1">
    <location>
        <begin position="236"/>
        <end position="248"/>
    </location>
</feature>
<dbReference type="Gramene" id="KQK15805">
    <property type="protein sequence ID" value="KQK15805"/>
    <property type="gene ID" value="BRADI_1g24970v3"/>
</dbReference>
<dbReference type="InterPro" id="IPR000270">
    <property type="entry name" value="PB1_dom"/>
</dbReference>
<dbReference type="AlphaFoldDB" id="I1GTJ5"/>
<feature type="region of interest" description="Disordered" evidence="1">
    <location>
        <begin position="224"/>
        <end position="248"/>
    </location>
</feature>
<evidence type="ECO:0000313" key="4">
    <source>
        <dbReference type="EnsemblPlants" id="KQK15805"/>
    </source>
</evidence>
<feature type="compositionally biased region" description="Polar residues" evidence="1">
    <location>
        <begin position="19"/>
        <end position="29"/>
    </location>
</feature>
<dbReference type="InterPro" id="IPR053198">
    <property type="entry name" value="Gynoecium_Dev_Regulator"/>
</dbReference>
<dbReference type="Pfam" id="PF00564">
    <property type="entry name" value="PB1"/>
    <property type="match status" value="1"/>
</dbReference>
<dbReference type="SMART" id="SM00666">
    <property type="entry name" value="PB1"/>
    <property type="match status" value="1"/>
</dbReference>
<evidence type="ECO:0000259" key="2">
    <source>
        <dbReference type="SMART" id="SM00666"/>
    </source>
</evidence>
<dbReference type="OrthoDB" id="1938580at2759"/>
<dbReference type="PANTHER" id="PTHR31066">
    <property type="entry name" value="OS05G0427100 PROTEIN-RELATED"/>
    <property type="match status" value="1"/>
</dbReference>
<dbReference type="FunCoup" id="I1GTJ5">
    <property type="interactions" value="679"/>
</dbReference>
<evidence type="ECO:0000313" key="5">
    <source>
        <dbReference type="Proteomes" id="UP000008810"/>
    </source>
</evidence>
<name>I1GTJ5_BRADI</name>
<proteinExistence type="predicted"/>
<dbReference type="GeneID" id="100821080"/>
<dbReference type="KEGG" id="bdi:100821080"/>
<feature type="domain" description="PB1" evidence="2">
    <location>
        <begin position="68"/>
        <end position="166"/>
    </location>
</feature>
<evidence type="ECO:0000256" key="1">
    <source>
        <dbReference type="SAM" id="MobiDB-lite"/>
    </source>
</evidence>
<dbReference type="HOGENOM" id="CLU_053636_0_0_1"/>
<dbReference type="RefSeq" id="XP_003562931.1">
    <property type="nucleotide sequence ID" value="XM_003562883.4"/>
</dbReference>
<organism evidence="3">
    <name type="scientific">Brachypodium distachyon</name>
    <name type="common">Purple false brome</name>
    <name type="synonym">Trachynia distachya</name>
    <dbReference type="NCBI Taxonomy" id="15368"/>
    <lineage>
        <taxon>Eukaryota</taxon>
        <taxon>Viridiplantae</taxon>
        <taxon>Streptophyta</taxon>
        <taxon>Embryophyta</taxon>
        <taxon>Tracheophyta</taxon>
        <taxon>Spermatophyta</taxon>
        <taxon>Magnoliopsida</taxon>
        <taxon>Liliopsida</taxon>
        <taxon>Poales</taxon>
        <taxon>Poaceae</taxon>
        <taxon>BOP clade</taxon>
        <taxon>Pooideae</taxon>
        <taxon>Stipodae</taxon>
        <taxon>Brachypodieae</taxon>
        <taxon>Brachypodium</taxon>
    </lineage>
</organism>
<dbReference type="EnsemblPlants" id="KQK15805">
    <property type="protein sequence ID" value="KQK15805"/>
    <property type="gene ID" value="BRADI_1g24970v3"/>
</dbReference>